<gene>
    <name evidence="1" type="ORF">TCNE_LOCUS3155</name>
</gene>
<dbReference type="InterPro" id="IPR045853">
    <property type="entry name" value="Pep_chain_release_fac_I_sf"/>
</dbReference>
<organism evidence="2 3">
    <name type="scientific">Toxocara canis</name>
    <name type="common">Canine roundworm</name>
    <dbReference type="NCBI Taxonomy" id="6265"/>
    <lineage>
        <taxon>Eukaryota</taxon>
        <taxon>Metazoa</taxon>
        <taxon>Ecdysozoa</taxon>
        <taxon>Nematoda</taxon>
        <taxon>Chromadorea</taxon>
        <taxon>Rhabditida</taxon>
        <taxon>Spirurina</taxon>
        <taxon>Ascaridomorpha</taxon>
        <taxon>Ascaridoidea</taxon>
        <taxon>Toxocaridae</taxon>
        <taxon>Toxocara</taxon>
    </lineage>
</organism>
<evidence type="ECO:0000313" key="2">
    <source>
        <dbReference type="Proteomes" id="UP000050794"/>
    </source>
</evidence>
<dbReference type="AlphaFoldDB" id="A0A183U3T4"/>
<dbReference type="Proteomes" id="UP000050794">
    <property type="component" value="Unassembled WGS sequence"/>
</dbReference>
<protein>
    <submittedName>
        <fullName evidence="3">RF_PROK_I domain-containing protein</fullName>
    </submittedName>
</protein>
<evidence type="ECO:0000313" key="3">
    <source>
        <dbReference type="WBParaSite" id="TCNE_0000315401-mRNA-1"/>
    </source>
</evidence>
<name>A0A183U3T4_TOXCA</name>
<dbReference type="SUPFAM" id="SSF75620">
    <property type="entry name" value="Release factor"/>
    <property type="match status" value="1"/>
</dbReference>
<proteinExistence type="predicted"/>
<reference evidence="3" key="1">
    <citation type="submission" date="2016-06" db="UniProtKB">
        <authorList>
            <consortium name="WormBaseParasite"/>
        </authorList>
    </citation>
    <scope>IDENTIFICATION</scope>
</reference>
<dbReference type="EMBL" id="UYWY01003786">
    <property type="protein sequence ID" value="VDM28872.1"/>
    <property type="molecule type" value="Genomic_DNA"/>
</dbReference>
<accession>A0A183U3T4</accession>
<reference evidence="1 2" key="2">
    <citation type="submission" date="2018-11" db="EMBL/GenBank/DDBJ databases">
        <authorList>
            <consortium name="Pathogen Informatics"/>
        </authorList>
    </citation>
    <scope>NUCLEOTIDE SEQUENCE [LARGE SCALE GENOMIC DNA]</scope>
</reference>
<dbReference type="Gene3D" id="3.30.160.20">
    <property type="match status" value="1"/>
</dbReference>
<keyword evidence="2" id="KW-1185">Reference proteome</keyword>
<sequence length="100" mass="11113">MAVTFSLTTGRRKTLILDLPSSRYSGRQSTTATVFHHDNEQSAIDAFVLPNDDKIETMRASGTDGQNVKKRWAAVRLVDKPRAPTKKCGRAFRVESLPPP</sequence>
<dbReference type="WBParaSite" id="TCNE_0000315401-mRNA-1">
    <property type="protein sequence ID" value="TCNE_0000315401-mRNA-1"/>
    <property type="gene ID" value="TCNE_0000315401"/>
</dbReference>
<evidence type="ECO:0000313" key="1">
    <source>
        <dbReference type="EMBL" id="VDM28872.1"/>
    </source>
</evidence>